<sequence>MTWDLAESSKDFITTVINGSDIVPACSLASIDNLRSEVRASSWMRELWKKHTRFLNVVKNSVLSLRSCLPFLSCSRSVSSKPQVVKKSAQNGTQAAAKTRSCVSCCSCIGAQGCATKICACPKECGQCNEAAGEQDFGCSMGGEKCTVEESAKSTRVSGGPMKEEEEAEGNLKLELENEKAALKAVAERKKEHPIEPAVLERHHYFPPGRIMHMVMMPASGTDRCGSIEDEQRVGIYETPRDLYGKIRLSPAMIEDHYMSSCKKTMELLIEQLKKDEYGYTTV</sequence>
<gene>
    <name evidence="2" type="ORF">M6B38_230900</name>
</gene>
<protein>
    <submittedName>
        <fullName evidence="2">Lipase class 3 family protein</fullName>
    </submittedName>
</protein>
<reference evidence="2" key="1">
    <citation type="journal article" date="2023" name="GigaByte">
        <title>Genome assembly of the bearded iris, Iris pallida Lam.</title>
        <authorList>
            <person name="Bruccoleri R.E."/>
            <person name="Oakeley E.J."/>
            <person name="Faust A.M.E."/>
            <person name="Altorfer M."/>
            <person name="Dessus-Babus S."/>
            <person name="Burckhardt D."/>
            <person name="Oertli M."/>
            <person name="Naumann U."/>
            <person name="Petersen F."/>
            <person name="Wong J."/>
        </authorList>
    </citation>
    <scope>NUCLEOTIDE SEQUENCE</scope>
    <source>
        <strain evidence="2">GSM-AAB239-AS_SAM_17_03QT</strain>
    </source>
</reference>
<feature type="coiled-coil region" evidence="1">
    <location>
        <begin position="162"/>
        <end position="193"/>
    </location>
</feature>
<keyword evidence="1" id="KW-0175">Coiled coil</keyword>
<dbReference type="Proteomes" id="UP001140949">
    <property type="component" value="Unassembled WGS sequence"/>
</dbReference>
<name>A0AAX6DQN8_IRIPA</name>
<accession>A0AAX6DQN8</accession>
<dbReference type="EMBL" id="JANAVB010042420">
    <property type="protein sequence ID" value="KAJ6794114.1"/>
    <property type="molecule type" value="Genomic_DNA"/>
</dbReference>
<dbReference type="PANTHER" id="PTHR46023:SF6">
    <property type="entry name" value="LIPASE CLASS 3 FAMILY PROTEIN"/>
    <property type="match status" value="1"/>
</dbReference>
<evidence type="ECO:0000313" key="2">
    <source>
        <dbReference type="EMBL" id="KAJ6794114.1"/>
    </source>
</evidence>
<dbReference type="AlphaFoldDB" id="A0AAX6DQN8"/>
<proteinExistence type="predicted"/>
<organism evidence="2 3">
    <name type="scientific">Iris pallida</name>
    <name type="common">Sweet iris</name>
    <dbReference type="NCBI Taxonomy" id="29817"/>
    <lineage>
        <taxon>Eukaryota</taxon>
        <taxon>Viridiplantae</taxon>
        <taxon>Streptophyta</taxon>
        <taxon>Embryophyta</taxon>
        <taxon>Tracheophyta</taxon>
        <taxon>Spermatophyta</taxon>
        <taxon>Magnoliopsida</taxon>
        <taxon>Liliopsida</taxon>
        <taxon>Asparagales</taxon>
        <taxon>Iridaceae</taxon>
        <taxon>Iridoideae</taxon>
        <taxon>Irideae</taxon>
        <taxon>Iris</taxon>
    </lineage>
</organism>
<evidence type="ECO:0000256" key="1">
    <source>
        <dbReference type="SAM" id="Coils"/>
    </source>
</evidence>
<reference evidence="2" key="2">
    <citation type="submission" date="2023-04" db="EMBL/GenBank/DDBJ databases">
        <authorList>
            <person name="Bruccoleri R.E."/>
            <person name="Oakeley E.J."/>
            <person name="Faust A.-M."/>
            <person name="Dessus-Babus S."/>
            <person name="Altorfer M."/>
            <person name="Burckhardt D."/>
            <person name="Oertli M."/>
            <person name="Naumann U."/>
            <person name="Petersen F."/>
            <person name="Wong J."/>
        </authorList>
    </citation>
    <scope>NUCLEOTIDE SEQUENCE</scope>
    <source>
        <strain evidence="2">GSM-AAB239-AS_SAM_17_03QT</strain>
        <tissue evidence="2">Leaf</tissue>
    </source>
</reference>
<dbReference type="PANTHER" id="PTHR46023">
    <property type="entry name" value="LIPASE CLASS 3 PROTEIN-LIKE"/>
    <property type="match status" value="1"/>
</dbReference>
<evidence type="ECO:0000313" key="3">
    <source>
        <dbReference type="Proteomes" id="UP001140949"/>
    </source>
</evidence>
<comment type="caution">
    <text evidence="2">The sequence shown here is derived from an EMBL/GenBank/DDBJ whole genome shotgun (WGS) entry which is preliminary data.</text>
</comment>
<keyword evidence="3" id="KW-1185">Reference proteome</keyword>